<protein>
    <submittedName>
        <fullName evidence="2">Glycosyltransferase family 4 protein</fullName>
    </submittedName>
</protein>
<proteinExistence type="predicted"/>
<evidence type="ECO:0000259" key="1">
    <source>
        <dbReference type="Pfam" id="PF00534"/>
    </source>
</evidence>
<dbReference type="GO" id="GO:0016740">
    <property type="term" value="F:transferase activity"/>
    <property type="evidence" value="ECO:0007669"/>
    <property type="project" value="UniProtKB-KW"/>
</dbReference>
<name>A0A6N7X9F7_9FIRM</name>
<keyword evidence="3" id="KW-1185">Reference proteome</keyword>
<dbReference type="SUPFAM" id="SSF53756">
    <property type="entry name" value="UDP-Glycosyltransferase/glycogen phosphorylase"/>
    <property type="match status" value="1"/>
</dbReference>
<dbReference type="EMBL" id="VUNA01000015">
    <property type="protein sequence ID" value="MST71163.1"/>
    <property type="molecule type" value="Genomic_DNA"/>
</dbReference>
<dbReference type="Gene3D" id="3.40.50.2000">
    <property type="entry name" value="Glycogen Phosphorylase B"/>
    <property type="match status" value="2"/>
</dbReference>
<evidence type="ECO:0000313" key="2">
    <source>
        <dbReference type="EMBL" id="MST71163.1"/>
    </source>
</evidence>
<reference evidence="2 3" key="1">
    <citation type="submission" date="2019-08" db="EMBL/GenBank/DDBJ databases">
        <title>In-depth cultivation of the pig gut microbiome towards novel bacterial diversity and tailored functional studies.</title>
        <authorList>
            <person name="Wylensek D."/>
            <person name="Hitch T.C.A."/>
            <person name="Clavel T."/>
        </authorList>
    </citation>
    <scope>NUCLEOTIDE SEQUENCE [LARGE SCALE GENOMIC DNA]</scope>
    <source>
        <strain evidence="2 3">WCA-MUC-591-APC-4B</strain>
    </source>
</reference>
<dbReference type="Proteomes" id="UP000469424">
    <property type="component" value="Unassembled WGS sequence"/>
</dbReference>
<dbReference type="Pfam" id="PF00534">
    <property type="entry name" value="Glycos_transf_1"/>
    <property type="match status" value="1"/>
</dbReference>
<gene>
    <name evidence="2" type="ORF">FYJ65_07530</name>
</gene>
<dbReference type="PANTHER" id="PTHR12526">
    <property type="entry name" value="GLYCOSYLTRANSFERASE"/>
    <property type="match status" value="1"/>
</dbReference>
<dbReference type="RefSeq" id="WP_154554724.1">
    <property type="nucleotide sequence ID" value="NZ_VUNA01000015.1"/>
</dbReference>
<dbReference type="InterPro" id="IPR001296">
    <property type="entry name" value="Glyco_trans_1"/>
</dbReference>
<comment type="caution">
    <text evidence="2">The sequence shown here is derived from an EMBL/GenBank/DDBJ whole genome shotgun (WGS) entry which is preliminary data.</text>
</comment>
<dbReference type="PANTHER" id="PTHR12526:SF630">
    <property type="entry name" value="GLYCOSYLTRANSFERASE"/>
    <property type="match status" value="1"/>
</dbReference>
<keyword evidence="2" id="KW-0808">Transferase</keyword>
<dbReference type="CDD" id="cd03801">
    <property type="entry name" value="GT4_PimA-like"/>
    <property type="match status" value="1"/>
</dbReference>
<evidence type="ECO:0000313" key="3">
    <source>
        <dbReference type="Proteomes" id="UP000469424"/>
    </source>
</evidence>
<dbReference type="AlphaFoldDB" id="A0A6N7X9F7"/>
<sequence>MGNKLLVACDVHLLKAPDGSYWCDAIYKYNFWKRYMDVFQSIRVAGRCKEVKTINPKWHRVDGPRVEIFEIPFYQGPKQLLFKYMQIQKCLKNVDEGCDAALMRMPSQTAYMVFKHLSKKIPKAGEIVYDPSDDVKRKGQSFIMRILNRRISNQLKQFCRTVNGVSYVTEYSIQKNYPSVAAVKGESKEYFESNYSTITLSNDAFTSSRNYNNISHMKIALSSVAMESDRKGEKILIRAVKIARQKGFDITAVIIGDGSKRGEFEKYAKAEGVDEFITFTGLLPSSDEVREQLLKSDIYMFPTQAEGLPRGILEAMAVGMPVLSTPVGGIPEIIEKDYLFSPFDAEAFANKICYLMENPDELNIMSKKNFEKSKSFANTVLQKKRNEFYIKLCKLI</sequence>
<accession>A0A6N7X9F7</accession>
<organism evidence="2 3">
    <name type="scientific">Mogibacterium kristiansenii</name>
    <dbReference type="NCBI Taxonomy" id="2606708"/>
    <lineage>
        <taxon>Bacteria</taxon>
        <taxon>Bacillati</taxon>
        <taxon>Bacillota</taxon>
        <taxon>Clostridia</taxon>
        <taxon>Peptostreptococcales</taxon>
        <taxon>Anaerovoracaceae</taxon>
        <taxon>Mogibacterium</taxon>
    </lineage>
</organism>
<feature type="domain" description="Glycosyl transferase family 1" evidence="1">
    <location>
        <begin position="212"/>
        <end position="369"/>
    </location>
</feature>